<keyword evidence="6" id="KW-0723">Serine/threonine-protein kinase</keyword>
<dbReference type="InterPro" id="IPR000719">
    <property type="entry name" value="Prot_kinase_dom"/>
</dbReference>
<dbReference type="InterPro" id="IPR008271">
    <property type="entry name" value="Ser/Thr_kinase_AS"/>
</dbReference>
<proteinExistence type="inferred from homology"/>
<feature type="domain" description="Protein kinase" evidence="8">
    <location>
        <begin position="56"/>
        <end position="322"/>
    </location>
</feature>
<gene>
    <name evidence="9" type="ORF">WJX73_007147</name>
</gene>
<dbReference type="AlphaFoldDB" id="A0AAW1P2E4"/>
<evidence type="ECO:0000256" key="4">
    <source>
        <dbReference type="ARBA" id="ARBA00022840"/>
    </source>
</evidence>
<dbReference type="Gene3D" id="1.10.510.10">
    <property type="entry name" value="Transferase(Phosphotransferase) domain 1"/>
    <property type="match status" value="1"/>
</dbReference>
<comment type="similarity">
    <text evidence="6">Belongs to the protein kinase superfamily.</text>
</comment>
<dbReference type="EMBL" id="JALJOQ010000073">
    <property type="protein sequence ID" value="KAK9801988.1"/>
    <property type="molecule type" value="Genomic_DNA"/>
</dbReference>
<feature type="region of interest" description="Disordered" evidence="7">
    <location>
        <begin position="1"/>
        <end position="43"/>
    </location>
</feature>
<keyword evidence="2 5" id="KW-0547">Nucleotide-binding</keyword>
<reference evidence="9 10" key="1">
    <citation type="journal article" date="2024" name="Nat. Commun.">
        <title>Phylogenomics reveals the evolutionary origins of lichenization in chlorophyte algae.</title>
        <authorList>
            <person name="Puginier C."/>
            <person name="Libourel C."/>
            <person name="Otte J."/>
            <person name="Skaloud P."/>
            <person name="Haon M."/>
            <person name="Grisel S."/>
            <person name="Petersen M."/>
            <person name="Berrin J.G."/>
            <person name="Delaux P.M."/>
            <person name="Dal Grande F."/>
            <person name="Keller J."/>
        </authorList>
    </citation>
    <scope>NUCLEOTIDE SEQUENCE [LARGE SCALE GENOMIC DNA]</scope>
    <source>
        <strain evidence="9 10">SAG 2036</strain>
    </source>
</reference>
<dbReference type="SUPFAM" id="SSF56112">
    <property type="entry name" value="Protein kinase-like (PK-like)"/>
    <property type="match status" value="1"/>
</dbReference>
<evidence type="ECO:0000256" key="1">
    <source>
        <dbReference type="ARBA" id="ARBA00022679"/>
    </source>
</evidence>
<sequence>MGACGSKPPESSPQRGGGKAQGGAAAGRAAPAKPKEPTIERPTRKLVTGVKFRDVYKIGKTLGTGGFAVVKLATNKQTGEEYAVKIMNLPDVSHQPANDNENTREDIFKEIDILVGMEHENVLNLKEYYEEGGKVYLITEVLYGGELLDAVLERGSYSEADARLCFVQLLKGITYLHSKGVVHRDLKLENLLLANQKDMTRIKIADFGLAKKAAETAMDTICGTPQYVAPEVIQGTPGLMYGKGVDLWSAGVVLFILLGGYPPFFDESEPALFNQIRKGSFTFDDPVWDTITADAKNLISSLLSVDASKRLTAEQALNHPWIQGTLHEPAQLNRTRDNMRKHLRSRWKAAVQTIVAQNRLANISKLVAAGQAQPRSLVSNSEDIRRMTEAAKRLEETEGRASISEERRQS</sequence>
<dbReference type="Pfam" id="PF00069">
    <property type="entry name" value="Pkinase"/>
    <property type="match status" value="1"/>
</dbReference>
<keyword evidence="10" id="KW-1185">Reference proteome</keyword>
<dbReference type="PROSITE" id="PS50011">
    <property type="entry name" value="PROTEIN_KINASE_DOM"/>
    <property type="match status" value="1"/>
</dbReference>
<organism evidence="9 10">
    <name type="scientific">Symbiochloris irregularis</name>
    <dbReference type="NCBI Taxonomy" id="706552"/>
    <lineage>
        <taxon>Eukaryota</taxon>
        <taxon>Viridiplantae</taxon>
        <taxon>Chlorophyta</taxon>
        <taxon>core chlorophytes</taxon>
        <taxon>Trebouxiophyceae</taxon>
        <taxon>Trebouxiales</taxon>
        <taxon>Trebouxiaceae</taxon>
        <taxon>Symbiochloris</taxon>
    </lineage>
</organism>
<dbReference type="PROSITE" id="PS00108">
    <property type="entry name" value="PROTEIN_KINASE_ST"/>
    <property type="match status" value="1"/>
</dbReference>
<dbReference type="PROSITE" id="PS00107">
    <property type="entry name" value="PROTEIN_KINASE_ATP"/>
    <property type="match status" value="1"/>
</dbReference>
<accession>A0AAW1P2E4</accession>
<dbReference type="InterPro" id="IPR011009">
    <property type="entry name" value="Kinase-like_dom_sf"/>
</dbReference>
<feature type="compositionally biased region" description="Basic and acidic residues" evidence="7">
    <location>
        <begin position="33"/>
        <end position="43"/>
    </location>
</feature>
<dbReference type="CDD" id="cd05117">
    <property type="entry name" value="STKc_CAMK"/>
    <property type="match status" value="1"/>
</dbReference>
<dbReference type="FunFam" id="1.10.510.10:FF:000571">
    <property type="entry name" value="Maternal embryonic leucine zipper kinase"/>
    <property type="match status" value="1"/>
</dbReference>
<dbReference type="Proteomes" id="UP001465755">
    <property type="component" value="Unassembled WGS sequence"/>
</dbReference>
<evidence type="ECO:0000256" key="7">
    <source>
        <dbReference type="SAM" id="MobiDB-lite"/>
    </source>
</evidence>
<keyword evidence="4 5" id="KW-0067">ATP-binding</keyword>
<dbReference type="GO" id="GO:0005524">
    <property type="term" value="F:ATP binding"/>
    <property type="evidence" value="ECO:0007669"/>
    <property type="project" value="UniProtKB-UniRule"/>
</dbReference>
<evidence type="ECO:0000256" key="3">
    <source>
        <dbReference type="ARBA" id="ARBA00022777"/>
    </source>
</evidence>
<evidence type="ECO:0000259" key="8">
    <source>
        <dbReference type="PROSITE" id="PS50011"/>
    </source>
</evidence>
<evidence type="ECO:0000313" key="9">
    <source>
        <dbReference type="EMBL" id="KAK9801988.1"/>
    </source>
</evidence>
<dbReference type="PANTHER" id="PTHR24347">
    <property type="entry name" value="SERINE/THREONINE-PROTEIN KINASE"/>
    <property type="match status" value="1"/>
</dbReference>
<keyword evidence="1" id="KW-0808">Transferase</keyword>
<protein>
    <recommendedName>
        <fullName evidence="8">Protein kinase domain-containing protein</fullName>
    </recommendedName>
</protein>
<keyword evidence="3" id="KW-0418">Kinase</keyword>
<evidence type="ECO:0000256" key="5">
    <source>
        <dbReference type="PROSITE-ProRule" id="PRU10141"/>
    </source>
</evidence>
<feature type="region of interest" description="Disordered" evidence="7">
    <location>
        <begin position="390"/>
        <end position="410"/>
    </location>
</feature>
<feature type="compositionally biased region" description="Gly residues" evidence="7">
    <location>
        <begin position="15"/>
        <end position="25"/>
    </location>
</feature>
<evidence type="ECO:0000313" key="10">
    <source>
        <dbReference type="Proteomes" id="UP001465755"/>
    </source>
</evidence>
<evidence type="ECO:0000256" key="6">
    <source>
        <dbReference type="RuleBase" id="RU000304"/>
    </source>
</evidence>
<comment type="caution">
    <text evidence="9">The sequence shown here is derived from an EMBL/GenBank/DDBJ whole genome shotgun (WGS) entry which is preliminary data.</text>
</comment>
<feature type="binding site" evidence="5">
    <location>
        <position position="85"/>
    </location>
    <ligand>
        <name>ATP</name>
        <dbReference type="ChEBI" id="CHEBI:30616"/>
    </ligand>
</feature>
<name>A0AAW1P2E4_9CHLO</name>
<dbReference type="InterPro" id="IPR017441">
    <property type="entry name" value="Protein_kinase_ATP_BS"/>
</dbReference>
<dbReference type="GO" id="GO:0004674">
    <property type="term" value="F:protein serine/threonine kinase activity"/>
    <property type="evidence" value="ECO:0007669"/>
    <property type="project" value="UniProtKB-KW"/>
</dbReference>
<dbReference type="SMART" id="SM00220">
    <property type="entry name" value="S_TKc"/>
    <property type="match status" value="1"/>
</dbReference>
<evidence type="ECO:0000256" key="2">
    <source>
        <dbReference type="ARBA" id="ARBA00022741"/>
    </source>
</evidence>